<proteinExistence type="predicted"/>
<organism evidence="2 3">
    <name type="scientific">Nepenthes gracilis</name>
    <name type="common">Slender pitcher plant</name>
    <dbReference type="NCBI Taxonomy" id="150966"/>
    <lineage>
        <taxon>Eukaryota</taxon>
        <taxon>Viridiplantae</taxon>
        <taxon>Streptophyta</taxon>
        <taxon>Embryophyta</taxon>
        <taxon>Tracheophyta</taxon>
        <taxon>Spermatophyta</taxon>
        <taxon>Magnoliopsida</taxon>
        <taxon>eudicotyledons</taxon>
        <taxon>Gunneridae</taxon>
        <taxon>Pentapetalae</taxon>
        <taxon>Caryophyllales</taxon>
        <taxon>Nepenthaceae</taxon>
        <taxon>Nepenthes</taxon>
    </lineage>
</organism>
<feature type="transmembrane region" description="Helical" evidence="1">
    <location>
        <begin position="6"/>
        <end position="25"/>
    </location>
</feature>
<reference evidence="2" key="1">
    <citation type="submission" date="2023-05" db="EMBL/GenBank/DDBJ databases">
        <title>Nepenthes gracilis genome sequencing.</title>
        <authorList>
            <person name="Fukushima K."/>
        </authorList>
    </citation>
    <scope>NUCLEOTIDE SEQUENCE</scope>
    <source>
        <strain evidence="2">SING2019-196</strain>
    </source>
</reference>
<evidence type="ECO:0000313" key="2">
    <source>
        <dbReference type="EMBL" id="GMH14123.1"/>
    </source>
</evidence>
<keyword evidence="3" id="KW-1185">Reference proteome</keyword>
<protein>
    <submittedName>
        <fullName evidence="2">Uncharacterized protein</fullName>
    </submittedName>
</protein>
<keyword evidence="1" id="KW-1133">Transmembrane helix</keyword>
<comment type="caution">
    <text evidence="2">The sequence shown here is derived from an EMBL/GenBank/DDBJ whole genome shotgun (WGS) entry which is preliminary data.</text>
</comment>
<keyword evidence="1" id="KW-0472">Membrane</keyword>
<accession>A0AAD3SMN0</accession>
<sequence length="78" mass="8632">MNSGAFLPGCALILEVTITMQLAIFGERKIRADDRCDMKTNTWTNLGLSRVSPGPQPVYWPLFRSTEALIFLDSDGPS</sequence>
<dbReference type="Proteomes" id="UP001279734">
    <property type="component" value="Unassembled WGS sequence"/>
</dbReference>
<evidence type="ECO:0000313" key="3">
    <source>
        <dbReference type="Proteomes" id="UP001279734"/>
    </source>
</evidence>
<dbReference type="AlphaFoldDB" id="A0AAD3SMN0"/>
<name>A0AAD3SMN0_NEPGR</name>
<keyword evidence="1" id="KW-0812">Transmembrane</keyword>
<gene>
    <name evidence="2" type="ORF">Nepgr_015964</name>
</gene>
<dbReference type="EMBL" id="BSYO01000013">
    <property type="protein sequence ID" value="GMH14123.1"/>
    <property type="molecule type" value="Genomic_DNA"/>
</dbReference>
<evidence type="ECO:0000256" key="1">
    <source>
        <dbReference type="SAM" id="Phobius"/>
    </source>
</evidence>